<keyword evidence="5" id="KW-1185">Reference proteome</keyword>
<comment type="caution">
    <text evidence="4">The sequence shown here is derived from an EMBL/GenBank/DDBJ whole genome shotgun (WGS) entry which is preliminary data.</text>
</comment>
<evidence type="ECO:0000256" key="2">
    <source>
        <dbReference type="SAM" id="MobiDB-lite"/>
    </source>
</evidence>
<feature type="coiled-coil region" evidence="1">
    <location>
        <begin position="378"/>
        <end position="411"/>
    </location>
</feature>
<feature type="region of interest" description="Disordered" evidence="2">
    <location>
        <begin position="446"/>
        <end position="477"/>
    </location>
</feature>
<protein>
    <submittedName>
        <fullName evidence="4">Uncharacterized protein</fullName>
    </submittedName>
</protein>
<evidence type="ECO:0000313" key="5">
    <source>
        <dbReference type="Proteomes" id="UP000037460"/>
    </source>
</evidence>
<dbReference type="EMBL" id="JWZX01000284">
    <property type="protein sequence ID" value="KOO53322.1"/>
    <property type="molecule type" value="Genomic_DNA"/>
</dbReference>
<gene>
    <name evidence="4" type="ORF">Ctob_011957</name>
</gene>
<evidence type="ECO:0000256" key="1">
    <source>
        <dbReference type="SAM" id="Coils"/>
    </source>
</evidence>
<keyword evidence="1" id="KW-0175">Coiled coil</keyword>
<feature type="region of interest" description="Disordered" evidence="2">
    <location>
        <begin position="340"/>
        <end position="362"/>
    </location>
</feature>
<dbReference type="OrthoDB" id="10628472at2759"/>
<feature type="signal peptide" evidence="3">
    <location>
        <begin position="1"/>
        <end position="20"/>
    </location>
</feature>
<proteinExistence type="predicted"/>
<organism evidence="4 5">
    <name type="scientific">Chrysochromulina tobinii</name>
    <dbReference type="NCBI Taxonomy" id="1460289"/>
    <lineage>
        <taxon>Eukaryota</taxon>
        <taxon>Haptista</taxon>
        <taxon>Haptophyta</taxon>
        <taxon>Prymnesiophyceae</taxon>
        <taxon>Prymnesiales</taxon>
        <taxon>Chrysochromulinaceae</taxon>
        <taxon>Chrysochromulina</taxon>
    </lineage>
</organism>
<evidence type="ECO:0000256" key="3">
    <source>
        <dbReference type="SAM" id="SignalP"/>
    </source>
</evidence>
<feature type="chain" id="PRO_5005603554" evidence="3">
    <location>
        <begin position="21"/>
        <end position="477"/>
    </location>
</feature>
<reference evidence="5" key="1">
    <citation type="journal article" date="2015" name="PLoS Genet.">
        <title>Genome Sequence and Transcriptome Analyses of Chrysochromulina tobin: Metabolic Tools for Enhanced Algal Fitness in the Prominent Order Prymnesiales (Haptophyceae).</title>
        <authorList>
            <person name="Hovde B.T."/>
            <person name="Deodato C.R."/>
            <person name="Hunsperger H.M."/>
            <person name="Ryken S.A."/>
            <person name="Yost W."/>
            <person name="Jha R.K."/>
            <person name="Patterson J."/>
            <person name="Monnat R.J. Jr."/>
            <person name="Barlow S.B."/>
            <person name="Starkenburg S.R."/>
            <person name="Cattolico R.A."/>
        </authorList>
    </citation>
    <scope>NUCLEOTIDE SEQUENCE</scope>
    <source>
        <strain evidence="5">CCMP291</strain>
    </source>
</reference>
<accession>A0A0M0LQY8</accession>
<keyword evidence="3" id="KW-0732">Signal</keyword>
<dbReference type="AlphaFoldDB" id="A0A0M0LQY8"/>
<feature type="compositionally biased region" description="Low complexity" evidence="2">
    <location>
        <begin position="462"/>
        <end position="471"/>
    </location>
</feature>
<sequence>MRTPARSVVILALLKAAAVAQPDSAAACAACTTTVKQLAVAFSREKKELELSKEANDLKAQKIDKVQKAQTKRWLKNEYNVALRASIEEEMEKVCGRDAITSSRALIGACTKLIEEHEDALPRAILDQKHEGFCAKAVPGCDGEARDKAIAAFQHKGKSEKEPKGKASKVRGVVTRLVGTTFSKGIRAPDQHVLVLLHNGSATKERAYEFSDMRYAALASEFYSLAVGLNTTSGAHVKLAFAQLDLLKNEVPTNAPLADPNGASLVLYLVGDRDEPKSMPELGEKALAFAREPEVRTQLTQFLLTFLPKKEGSALGVVLKEREERMTELLAKNHDSLKAATKAAAARRRAPASAAPPTDPRQPLERCDLCGLIVGKLRRALETTHDELELSKEANERKAQKIDKVQKAQTKRWLKNEYRVALAAALEEALEGALVEVATALAPAAKDGSGANAAGGSGAGGDADASPSAAPKPKEEL</sequence>
<name>A0A0M0LQY8_9EUKA</name>
<evidence type="ECO:0000313" key="4">
    <source>
        <dbReference type="EMBL" id="KOO53322.1"/>
    </source>
</evidence>
<dbReference type="Proteomes" id="UP000037460">
    <property type="component" value="Unassembled WGS sequence"/>
</dbReference>